<dbReference type="CDD" id="cd00448">
    <property type="entry name" value="YjgF_YER057c_UK114_family"/>
    <property type="match status" value="1"/>
</dbReference>
<protein>
    <submittedName>
        <fullName evidence="1">RidA family protein</fullName>
    </submittedName>
</protein>
<proteinExistence type="predicted"/>
<comment type="caution">
    <text evidence="1">The sequence shown here is derived from an EMBL/GenBank/DDBJ whole genome shotgun (WGS) entry which is preliminary data.</text>
</comment>
<dbReference type="PANTHER" id="PTHR43857">
    <property type="entry name" value="BLR7761 PROTEIN"/>
    <property type="match status" value="1"/>
</dbReference>
<dbReference type="Pfam" id="PF01042">
    <property type="entry name" value="Ribonuc_L-PSP"/>
    <property type="match status" value="1"/>
</dbReference>
<dbReference type="AlphaFoldDB" id="A0A7X1FUK7"/>
<dbReference type="InterPro" id="IPR035959">
    <property type="entry name" value="RutC-like_sf"/>
</dbReference>
<dbReference type="PANTHER" id="PTHR43857:SF1">
    <property type="entry name" value="YJGH FAMILY PROTEIN"/>
    <property type="match status" value="1"/>
</dbReference>
<reference evidence="1 2" key="1">
    <citation type="submission" date="2020-08" db="EMBL/GenBank/DDBJ databases">
        <title>The genome sequence of type strain Novosphingobium flavum NBRC 111647.</title>
        <authorList>
            <person name="Liu Y."/>
        </authorList>
    </citation>
    <scope>NUCLEOTIDE SEQUENCE [LARGE SCALE GENOMIC DNA]</scope>
    <source>
        <strain evidence="1 2">NBRC 111647</strain>
    </source>
</reference>
<dbReference type="Proteomes" id="UP000566813">
    <property type="component" value="Unassembled WGS sequence"/>
</dbReference>
<organism evidence="1 2">
    <name type="scientific">Novosphingobium flavum</name>
    <dbReference type="NCBI Taxonomy" id="1778672"/>
    <lineage>
        <taxon>Bacteria</taxon>
        <taxon>Pseudomonadati</taxon>
        <taxon>Pseudomonadota</taxon>
        <taxon>Alphaproteobacteria</taxon>
        <taxon>Sphingomonadales</taxon>
        <taxon>Sphingomonadaceae</taxon>
        <taxon>Novosphingobium</taxon>
    </lineage>
</organism>
<evidence type="ECO:0000313" key="1">
    <source>
        <dbReference type="EMBL" id="MBC2667134.1"/>
    </source>
</evidence>
<gene>
    <name evidence="1" type="ORF">H7F51_16565</name>
</gene>
<evidence type="ECO:0000313" key="2">
    <source>
        <dbReference type="Proteomes" id="UP000566813"/>
    </source>
</evidence>
<dbReference type="EMBL" id="JACLAW010000015">
    <property type="protein sequence ID" value="MBC2667134.1"/>
    <property type="molecule type" value="Genomic_DNA"/>
</dbReference>
<keyword evidence="2" id="KW-1185">Reference proteome</keyword>
<dbReference type="InterPro" id="IPR006175">
    <property type="entry name" value="YjgF/YER057c/UK114"/>
</dbReference>
<sequence>MTMAAVRYENPEGSNPAQGLYSNVGYVEDGRIRMVAGQLAVGAEGEVVGVGDFDAQFHQVFDNLEAVIRGMGGTMASVLKFSTFVTDRAYIEPFMRLRAARFPSFYADEVYPPNTLLIVQGLVKHEFMIEVEAVVAI</sequence>
<dbReference type="SUPFAM" id="SSF55298">
    <property type="entry name" value="YjgF-like"/>
    <property type="match status" value="1"/>
</dbReference>
<accession>A0A7X1FUK7</accession>
<dbReference type="Gene3D" id="3.30.1330.40">
    <property type="entry name" value="RutC-like"/>
    <property type="match status" value="1"/>
</dbReference>
<dbReference type="RefSeq" id="WP_185665433.1">
    <property type="nucleotide sequence ID" value="NZ_JACLAW010000015.1"/>
</dbReference>
<name>A0A7X1FUK7_9SPHN</name>